<dbReference type="Gramene" id="PRQ24934">
    <property type="protein sequence ID" value="PRQ24934"/>
    <property type="gene ID" value="RchiOBHm_Chr6g0277931"/>
</dbReference>
<dbReference type="Proteomes" id="UP000238479">
    <property type="component" value="Chromosome 6"/>
</dbReference>
<name>A0A2P6PSP1_ROSCH</name>
<evidence type="ECO:0000313" key="2">
    <source>
        <dbReference type="Proteomes" id="UP000238479"/>
    </source>
</evidence>
<dbReference type="EMBL" id="PDCK01000044">
    <property type="protein sequence ID" value="PRQ24934.1"/>
    <property type="molecule type" value="Genomic_DNA"/>
</dbReference>
<reference evidence="1 2" key="1">
    <citation type="journal article" date="2018" name="Nat. Genet.">
        <title>The Rosa genome provides new insights in the design of modern roses.</title>
        <authorList>
            <person name="Bendahmane M."/>
        </authorList>
    </citation>
    <scope>NUCLEOTIDE SEQUENCE [LARGE SCALE GENOMIC DNA]</scope>
    <source>
        <strain evidence="2">cv. Old Blush</strain>
    </source>
</reference>
<comment type="caution">
    <text evidence="1">The sequence shown here is derived from an EMBL/GenBank/DDBJ whole genome shotgun (WGS) entry which is preliminary data.</text>
</comment>
<protein>
    <submittedName>
        <fullName evidence="1">Uncharacterized protein</fullName>
    </submittedName>
</protein>
<proteinExistence type="predicted"/>
<sequence>MMQCIPELLPSSCFDFALYFGRVLASCLLNISLFSPPFSSPLPPLYKGGSISEAG</sequence>
<dbReference type="AlphaFoldDB" id="A0A2P6PSP1"/>
<gene>
    <name evidence="1" type="ORF">RchiOBHm_Chr6g0277931</name>
</gene>
<accession>A0A2P6PSP1</accession>
<evidence type="ECO:0000313" key="1">
    <source>
        <dbReference type="EMBL" id="PRQ24934.1"/>
    </source>
</evidence>
<organism evidence="1 2">
    <name type="scientific">Rosa chinensis</name>
    <name type="common">China rose</name>
    <dbReference type="NCBI Taxonomy" id="74649"/>
    <lineage>
        <taxon>Eukaryota</taxon>
        <taxon>Viridiplantae</taxon>
        <taxon>Streptophyta</taxon>
        <taxon>Embryophyta</taxon>
        <taxon>Tracheophyta</taxon>
        <taxon>Spermatophyta</taxon>
        <taxon>Magnoliopsida</taxon>
        <taxon>eudicotyledons</taxon>
        <taxon>Gunneridae</taxon>
        <taxon>Pentapetalae</taxon>
        <taxon>rosids</taxon>
        <taxon>fabids</taxon>
        <taxon>Rosales</taxon>
        <taxon>Rosaceae</taxon>
        <taxon>Rosoideae</taxon>
        <taxon>Rosoideae incertae sedis</taxon>
        <taxon>Rosa</taxon>
    </lineage>
</organism>
<keyword evidence="2" id="KW-1185">Reference proteome</keyword>